<dbReference type="PANTHER" id="PTHR47759">
    <property type="entry name" value="OS04G0509100 PROTEIN"/>
    <property type="match status" value="1"/>
</dbReference>
<protein>
    <recommendedName>
        <fullName evidence="3">C2 domain-containing protein</fullName>
    </recommendedName>
</protein>
<accession>A0A328E960</accession>
<dbReference type="Pfam" id="PF01764">
    <property type="entry name" value="Lipase_3"/>
    <property type="match status" value="1"/>
</dbReference>
<dbReference type="InterPro" id="IPR002921">
    <property type="entry name" value="Fungal_lipase-type"/>
</dbReference>
<dbReference type="InterPro" id="IPR000008">
    <property type="entry name" value="C2_dom"/>
</dbReference>
<dbReference type="PROSITE" id="PS50004">
    <property type="entry name" value="C2"/>
    <property type="match status" value="1"/>
</dbReference>
<organism evidence="4 5">
    <name type="scientific">Cuscuta australis</name>
    <dbReference type="NCBI Taxonomy" id="267555"/>
    <lineage>
        <taxon>Eukaryota</taxon>
        <taxon>Viridiplantae</taxon>
        <taxon>Streptophyta</taxon>
        <taxon>Embryophyta</taxon>
        <taxon>Tracheophyta</taxon>
        <taxon>Spermatophyta</taxon>
        <taxon>Magnoliopsida</taxon>
        <taxon>eudicotyledons</taxon>
        <taxon>Gunneridae</taxon>
        <taxon>Pentapetalae</taxon>
        <taxon>asterids</taxon>
        <taxon>lamiids</taxon>
        <taxon>Solanales</taxon>
        <taxon>Convolvulaceae</taxon>
        <taxon>Cuscuteae</taxon>
        <taxon>Cuscuta</taxon>
        <taxon>Cuscuta subgen. Grammica</taxon>
        <taxon>Cuscuta sect. Cleistogrammica</taxon>
    </lineage>
</organism>
<evidence type="ECO:0000313" key="4">
    <source>
        <dbReference type="EMBL" id="RAL54504.1"/>
    </source>
</evidence>
<dbReference type="GO" id="GO:0016787">
    <property type="term" value="F:hydrolase activity"/>
    <property type="evidence" value="ECO:0007669"/>
    <property type="project" value="UniProtKB-KW"/>
</dbReference>
<reference evidence="4 5" key="1">
    <citation type="submission" date="2018-06" db="EMBL/GenBank/DDBJ databases">
        <title>The Genome of Cuscuta australis (Dodder) Provides Insight into the Evolution of Plant Parasitism.</title>
        <authorList>
            <person name="Liu H."/>
        </authorList>
    </citation>
    <scope>NUCLEOTIDE SEQUENCE [LARGE SCALE GENOMIC DNA]</scope>
    <source>
        <strain evidence="5">cv. Yunnan</strain>
        <tissue evidence="4">Vines</tissue>
    </source>
</reference>
<dbReference type="InterPro" id="IPR035892">
    <property type="entry name" value="C2_domain_sf"/>
</dbReference>
<dbReference type="Pfam" id="PF00168">
    <property type="entry name" value="C2"/>
    <property type="match status" value="1"/>
</dbReference>
<name>A0A328E960_9ASTE</name>
<dbReference type="EMBL" id="NQVE01000009">
    <property type="protein sequence ID" value="RAL54504.1"/>
    <property type="molecule type" value="Genomic_DNA"/>
</dbReference>
<dbReference type="PANTHER" id="PTHR47759:SF2">
    <property type="entry name" value="TRIGLYCERIDE LIPASE"/>
    <property type="match status" value="1"/>
</dbReference>
<dbReference type="SUPFAM" id="SSF53474">
    <property type="entry name" value="alpha/beta-Hydrolases"/>
    <property type="match status" value="1"/>
</dbReference>
<dbReference type="Proteomes" id="UP000249390">
    <property type="component" value="Unassembled WGS sequence"/>
</dbReference>
<dbReference type="Gene3D" id="2.60.40.150">
    <property type="entry name" value="C2 domain"/>
    <property type="match status" value="1"/>
</dbReference>
<sequence length="748" mass="84453">MKHCYSDQRDAGKHEVDAANCETVFLSESFLREIYDGQLFIKLNRGFDLPAMDPWGTSDPYVVIQLDSQVVRSKVKWGTREPIWNEEFTLNIKQPPVKDLQLAAWDANLVTPHKRMGNAAVNLESLCDGNMHEVLVELQGMGSGGKLHIEIKYKNFDKVEERKWWHIPIITEFLEKNGLESALKTVLGTEMVQARQFVHFAFPRLKWTDQSNDTGIWKDQASNETEAIGKHSDHSGDFAVPSALDRSVNYSNQSDSHPDPESSPNCSNLDEHKSSEIEVVEASHSDKYFWKNIADIVNHNVVQRIGFPAFDKIRWDEFDLLNKIGLQSQQVAVASYIESGLATPEKQERLVPQIMNTIQSSLPDIKKATRDLLQQTDSILGALMVLNTTVFKSNKGVELIGSGNTKKDSTPEIKSDVHGYPIHNATILNETKAEEMRELFTRAETAMEAWAMLATSLGHPTFIKSEFDKICFLDNSSTDTQVALWRDQSRKRLVVAFRGTEQARWKDLRTDLMLVPTGLNPERIGGDFKQEVQVHSGFLSAYDSVRTKLISLIKQAVGYVDDDLLPTPKWHVYVTGHSLGGALATLLALELSTSQLTKRGAISVTMYNFGSPRVGNKKFAELYNEKVKDSWRVVNHRDIIPTVPRLMGYCHVAQPVYLTAGYPKNAMANVEPLEDSYQADVIGEATPDVIVSEFMKGEKEFIEKILNTEINFFRAIRDGSALMQHMEDFYYITLLENVRSNCQNVTIT</sequence>
<dbReference type="SMART" id="SM00239">
    <property type="entry name" value="C2"/>
    <property type="match status" value="1"/>
</dbReference>
<gene>
    <name evidence="4" type="ORF">DM860_001632</name>
</gene>
<evidence type="ECO:0000256" key="1">
    <source>
        <dbReference type="ARBA" id="ARBA00022801"/>
    </source>
</evidence>
<feature type="domain" description="C2" evidence="3">
    <location>
        <begin position="20"/>
        <end position="136"/>
    </location>
</feature>
<keyword evidence="5" id="KW-1185">Reference proteome</keyword>
<feature type="region of interest" description="Disordered" evidence="2">
    <location>
        <begin position="249"/>
        <end position="272"/>
    </location>
</feature>
<dbReference type="Gene3D" id="3.40.50.1820">
    <property type="entry name" value="alpha/beta hydrolase"/>
    <property type="match status" value="1"/>
</dbReference>
<evidence type="ECO:0000256" key="2">
    <source>
        <dbReference type="SAM" id="MobiDB-lite"/>
    </source>
</evidence>
<keyword evidence="1" id="KW-0378">Hydrolase</keyword>
<dbReference type="GO" id="GO:0006629">
    <property type="term" value="P:lipid metabolic process"/>
    <property type="evidence" value="ECO:0007669"/>
    <property type="project" value="InterPro"/>
</dbReference>
<dbReference type="CDD" id="cd00519">
    <property type="entry name" value="Lipase_3"/>
    <property type="match status" value="1"/>
</dbReference>
<dbReference type="SUPFAM" id="SSF49562">
    <property type="entry name" value="C2 domain (Calcium/lipid-binding domain, CaLB)"/>
    <property type="match status" value="1"/>
</dbReference>
<dbReference type="InterPro" id="IPR029058">
    <property type="entry name" value="AB_hydrolase_fold"/>
</dbReference>
<evidence type="ECO:0000259" key="3">
    <source>
        <dbReference type="PROSITE" id="PS50004"/>
    </source>
</evidence>
<dbReference type="CDD" id="cd00030">
    <property type="entry name" value="C2"/>
    <property type="match status" value="1"/>
</dbReference>
<dbReference type="AlphaFoldDB" id="A0A328E960"/>
<comment type="caution">
    <text evidence="4">The sequence shown here is derived from an EMBL/GenBank/DDBJ whole genome shotgun (WGS) entry which is preliminary data.</text>
</comment>
<proteinExistence type="predicted"/>
<evidence type="ECO:0000313" key="5">
    <source>
        <dbReference type="Proteomes" id="UP000249390"/>
    </source>
</evidence>